<keyword evidence="3" id="KW-0804">Transcription</keyword>
<dbReference type="Pfam" id="PF02311">
    <property type="entry name" value="AraC_binding"/>
    <property type="match status" value="1"/>
</dbReference>
<protein>
    <submittedName>
        <fullName evidence="5">AraC family transcriptional regulator</fullName>
    </submittedName>
</protein>
<name>A0A7C1FHK3_9CHLR</name>
<dbReference type="InterPro" id="IPR003313">
    <property type="entry name" value="AraC-bd"/>
</dbReference>
<accession>A0A7C1FHK3</accession>
<dbReference type="Gene3D" id="1.10.10.60">
    <property type="entry name" value="Homeodomain-like"/>
    <property type="match status" value="2"/>
</dbReference>
<dbReference type="SMART" id="SM00342">
    <property type="entry name" value="HTH_ARAC"/>
    <property type="match status" value="1"/>
</dbReference>
<dbReference type="PRINTS" id="PR00032">
    <property type="entry name" value="HTHARAC"/>
</dbReference>
<dbReference type="GO" id="GO:0003700">
    <property type="term" value="F:DNA-binding transcription factor activity"/>
    <property type="evidence" value="ECO:0007669"/>
    <property type="project" value="InterPro"/>
</dbReference>
<dbReference type="PANTHER" id="PTHR43280">
    <property type="entry name" value="ARAC-FAMILY TRANSCRIPTIONAL REGULATOR"/>
    <property type="match status" value="1"/>
</dbReference>
<dbReference type="Gene3D" id="2.60.120.280">
    <property type="entry name" value="Regulatory protein AraC"/>
    <property type="match status" value="1"/>
</dbReference>
<keyword evidence="1" id="KW-0805">Transcription regulation</keyword>
<evidence type="ECO:0000256" key="3">
    <source>
        <dbReference type="ARBA" id="ARBA00023163"/>
    </source>
</evidence>
<dbReference type="CDD" id="cd06986">
    <property type="entry name" value="cupin_MmsR-like_N"/>
    <property type="match status" value="1"/>
</dbReference>
<evidence type="ECO:0000259" key="4">
    <source>
        <dbReference type="PROSITE" id="PS01124"/>
    </source>
</evidence>
<evidence type="ECO:0000256" key="2">
    <source>
        <dbReference type="ARBA" id="ARBA00023125"/>
    </source>
</evidence>
<evidence type="ECO:0000313" key="5">
    <source>
        <dbReference type="EMBL" id="HDX32977.1"/>
    </source>
</evidence>
<dbReference type="InterPro" id="IPR018060">
    <property type="entry name" value="HTH_AraC"/>
</dbReference>
<dbReference type="InterPro" id="IPR037923">
    <property type="entry name" value="HTH-like"/>
</dbReference>
<dbReference type="Pfam" id="PF12833">
    <property type="entry name" value="HTH_18"/>
    <property type="match status" value="1"/>
</dbReference>
<dbReference type="SUPFAM" id="SSF46689">
    <property type="entry name" value="Homeodomain-like"/>
    <property type="match status" value="2"/>
</dbReference>
<feature type="domain" description="HTH araC/xylS-type" evidence="4">
    <location>
        <begin position="224"/>
        <end position="322"/>
    </location>
</feature>
<dbReference type="PROSITE" id="PS00041">
    <property type="entry name" value="HTH_ARAC_FAMILY_1"/>
    <property type="match status" value="1"/>
</dbReference>
<dbReference type="GO" id="GO:0043565">
    <property type="term" value="F:sequence-specific DNA binding"/>
    <property type="evidence" value="ECO:0007669"/>
    <property type="project" value="InterPro"/>
</dbReference>
<proteinExistence type="predicted"/>
<evidence type="ECO:0000256" key="1">
    <source>
        <dbReference type="ARBA" id="ARBA00023015"/>
    </source>
</evidence>
<dbReference type="InterPro" id="IPR018062">
    <property type="entry name" value="HTH_AraC-typ_CS"/>
</dbReference>
<dbReference type="PROSITE" id="PS01124">
    <property type="entry name" value="HTH_ARAC_FAMILY_2"/>
    <property type="match status" value="1"/>
</dbReference>
<dbReference type="EMBL" id="DSMG01000165">
    <property type="protein sequence ID" value="HDX32977.1"/>
    <property type="molecule type" value="Genomic_DNA"/>
</dbReference>
<dbReference type="PANTHER" id="PTHR43280:SF30">
    <property type="entry name" value="MMSAB OPERON REGULATORY PROTEIN"/>
    <property type="match status" value="1"/>
</dbReference>
<dbReference type="InterPro" id="IPR020449">
    <property type="entry name" value="Tscrpt_reg_AraC-type_HTH"/>
</dbReference>
<gene>
    <name evidence="5" type="ORF">ENQ20_16040</name>
</gene>
<comment type="caution">
    <text evidence="5">The sequence shown here is derived from an EMBL/GenBank/DDBJ whole genome shotgun (WGS) entry which is preliminary data.</text>
</comment>
<organism evidence="5">
    <name type="scientific">Caldilinea aerophila</name>
    <dbReference type="NCBI Taxonomy" id="133453"/>
    <lineage>
        <taxon>Bacteria</taxon>
        <taxon>Bacillati</taxon>
        <taxon>Chloroflexota</taxon>
        <taxon>Caldilineae</taxon>
        <taxon>Caldilineales</taxon>
        <taxon>Caldilineaceae</taxon>
        <taxon>Caldilinea</taxon>
    </lineage>
</organism>
<dbReference type="InterPro" id="IPR009057">
    <property type="entry name" value="Homeodomain-like_sf"/>
</dbReference>
<keyword evidence="2" id="KW-0238">DNA-binding</keyword>
<dbReference type="SUPFAM" id="SSF51215">
    <property type="entry name" value="Regulatory protein AraC"/>
    <property type="match status" value="1"/>
</dbReference>
<reference evidence="5" key="1">
    <citation type="journal article" date="2020" name="mSystems">
        <title>Genome- and Community-Level Interaction Insights into Carbon Utilization and Element Cycling Functions of Hydrothermarchaeota in Hydrothermal Sediment.</title>
        <authorList>
            <person name="Zhou Z."/>
            <person name="Liu Y."/>
            <person name="Xu W."/>
            <person name="Pan J."/>
            <person name="Luo Z.H."/>
            <person name="Li M."/>
        </authorList>
    </citation>
    <scope>NUCLEOTIDE SEQUENCE [LARGE SCALE GENOMIC DNA]</scope>
    <source>
        <strain evidence="5">SpSt-289</strain>
    </source>
</reference>
<sequence length="325" mass="36595">MEYLLILQTALDLGFTRKVNHIMDESRIPESPIRIREGFRGQVQHVLPRPLLNRVAGHPLLQSLLPTDIGWYPTAQYHYRERPEGAGEHILIYCAAGAGWAEIRGEFFTVHSGEAIVIPANTPHCYGASNDDPWSIHWVHFLGSTGEYLAHLVTPSSYKLSVDARCGTTMESLFRTCYELFPGGFVLSRLIYCAQVLHHLLGELFFNNPAFSPAMRSSRFHSIESTLAFLRQNLHRSLSLSEMADHAGLSESHFSRIFKEQTGHSPLDYFILLKMQHASALLSITSLSVKEVAAAVGYADPYYFSRLFKKTLGISPRTYRNTPKG</sequence>
<dbReference type="AlphaFoldDB" id="A0A7C1FHK3"/>